<sequence>MNEHGNEFMGTNDALNAYSHLVGLESRRYPALRELPLIIDIPIEYLGDASRAISLTRNDGLERAQFIKYKNGIITKSPIEVGTSTSVKIPVTNYDIFLGEKALLDYHVHPGFDDRLSVEDFRFNRSIPRASFITAVFSYDGGTFIFQTDKSAKLPLSLILRAVSSKRKYAQWNEVGFGYYTFDRLPDPNWATENSLNIHSLRINRLNHFFSNY</sequence>
<gene>
    <name evidence="1" type="ORF">A2363_03415</name>
</gene>
<dbReference type="EMBL" id="MFKE01000013">
    <property type="protein sequence ID" value="OGG35549.1"/>
    <property type="molecule type" value="Genomic_DNA"/>
</dbReference>
<reference evidence="1 2" key="1">
    <citation type="journal article" date="2016" name="Nat. Commun.">
        <title>Thousands of microbial genomes shed light on interconnected biogeochemical processes in an aquifer system.</title>
        <authorList>
            <person name="Anantharaman K."/>
            <person name="Brown C.T."/>
            <person name="Hug L.A."/>
            <person name="Sharon I."/>
            <person name="Castelle C.J."/>
            <person name="Probst A.J."/>
            <person name="Thomas B.C."/>
            <person name="Singh A."/>
            <person name="Wilkins M.J."/>
            <person name="Karaoz U."/>
            <person name="Brodie E.L."/>
            <person name="Williams K.H."/>
            <person name="Hubbard S.S."/>
            <person name="Banfield J.F."/>
        </authorList>
    </citation>
    <scope>NUCLEOTIDE SEQUENCE [LARGE SCALE GENOMIC DNA]</scope>
</reference>
<proteinExistence type="predicted"/>
<dbReference type="STRING" id="1798401.A2363_03415"/>
<protein>
    <submittedName>
        <fullName evidence="1">Uncharacterized protein</fullName>
    </submittedName>
</protein>
<evidence type="ECO:0000313" key="2">
    <source>
        <dbReference type="Proteomes" id="UP000176186"/>
    </source>
</evidence>
<dbReference type="AlphaFoldDB" id="A0A1F6BF25"/>
<evidence type="ECO:0000313" key="1">
    <source>
        <dbReference type="EMBL" id="OGG35549.1"/>
    </source>
</evidence>
<organism evidence="1 2">
    <name type="scientific">Candidatus Gottesmanbacteria bacterium RIFOXYB1_FULL_47_11</name>
    <dbReference type="NCBI Taxonomy" id="1798401"/>
    <lineage>
        <taxon>Bacteria</taxon>
        <taxon>Candidatus Gottesmaniibacteriota</taxon>
    </lineage>
</organism>
<comment type="caution">
    <text evidence="1">The sequence shown here is derived from an EMBL/GenBank/DDBJ whole genome shotgun (WGS) entry which is preliminary data.</text>
</comment>
<name>A0A1F6BF25_9BACT</name>
<dbReference type="Proteomes" id="UP000176186">
    <property type="component" value="Unassembled WGS sequence"/>
</dbReference>
<accession>A0A1F6BF25</accession>